<feature type="signal peptide" evidence="1">
    <location>
        <begin position="1"/>
        <end position="24"/>
    </location>
</feature>
<name>A0ABS2KIE4_9GAMM</name>
<reference evidence="3" key="1">
    <citation type="submission" date="2020-10" db="EMBL/GenBank/DDBJ databases">
        <title>Phylogeny of dyella-like bacteria.</title>
        <authorList>
            <person name="Fu J."/>
        </authorList>
    </citation>
    <scope>NUCLEOTIDE SEQUENCE</scope>
    <source>
        <strain evidence="3">DHON07</strain>
    </source>
</reference>
<evidence type="ECO:0000313" key="4">
    <source>
        <dbReference type="Proteomes" id="UP001430193"/>
    </source>
</evidence>
<organism evidence="3 4">
    <name type="scientific">Dyella mobilis</name>
    <dbReference type="NCBI Taxonomy" id="1849582"/>
    <lineage>
        <taxon>Bacteria</taxon>
        <taxon>Pseudomonadati</taxon>
        <taxon>Pseudomonadota</taxon>
        <taxon>Gammaproteobacteria</taxon>
        <taxon>Lysobacterales</taxon>
        <taxon>Rhodanobacteraceae</taxon>
        <taxon>Dyella</taxon>
    </lineage>
</organism>
<dbReference type="RefSeq" id="WP_204632272.1">
    <property type="nucleotide sequence ID" value="NZ_BSOC01000002.1"/>
</dbReference>
<dbReference type="PANTHER" id="PTHR37549:SF1">
    <property type="entry name" value="LIPOPROTEIN LPRI"/>
    <property type="match status" value="1"/>
</dbReference>
<dbReference type="InterPro" id="IPR009739">
    <property type="entry name" value="LprI-like_N"/>
</dbReference>
<feature type="domain" description="Lysozyme inhibitor LprI-like N-terminal" evidence="2">
    <location>
        <begin position="191"/>
        <end position="268"/>
    </location>
</feature>
<protein>
    <recommendedName>
        <fullName evidence="2">Lysozyme inhibitor LprI-like N-terminal domain-containing protein</fullName>
    </recommendedName>
</protein>
<dbReference type="EMBL" id="JADIKF010000039">
    <property type="protein sequence ID" value="MBM7130714.1"/>
    <property type="molecule type" value="Genomic_DNA"/>
</dbReference>
<evidence type="ECO:0000259" key="2">
    <source>
        <dbReference type="Pfam" id="PF07007"/>
    </source>
</evidence>
<accession>A0ABS2KIE4</accession>
<dbReference type="Pfam" id="PF07007">
    <property type="entry name" value="LprI"/>
    <property type="match status" value="1"/>
</dbReference>
<keyword evidence="1" id="KW-0732">Signal</keyword>
<keyword evidence="4" id="KW-1185">Reference proteome</keyword>
<gene>
    <name evidence="3" type="ORF">ISS99_14335</name>
</gene>
<evidence type="ECO:0000313" key="3">
    <source>
        <dbReference type="EMBL" id="MBM7130714.1"/>
    </source>
</evidence>
<feature type="chain" id="PRO_5046816724" description="Lysozyme inhibitor LprI-like N-terminal domain-containing protein" evidence="1">
    <location>
        <begin position="25"/>
        <end position="273"/>
    </location>
</feature>
<proteinExistence type="predicted"/>
<comment type="caution">
    <text evidence="3">The sequence shown here is derived from an EMBL/GenBank/DDBJ whole genome shotgun (WGS) entry which is preliminary data.</text>
</comment>
<dbReference type="InterPro" id="IPR052755">
    <property type="entry name" value="Lysozyme_Inhibitor_LprI"/>
</dbReference>
<evidence type="ECO:0000256" key="1">
    <source>
        <dbReference type="SAM" id="SignalP"/>
    </source>
</evidence>
<dbReference type="Proteomes" id="UP001430193">
    <property type="component" value="Unassembled WGS sequence"/>
</dbReference>
<dbReference type="PANTHER" id="PTHR37549">
    <property type="entry name" value="LIPOPROTEIN LPRI"/>
    <property type="match status" value="1"/>
</dbReference>
<sequence>MLRILRRTSALLAPLLAFTMPCYAAALPDALLGRWQVAEVHTNTNATFKTNYVWNDARLRWRIFNFSSSQVRDDTSDSTTCETPQATTMHVALVKLMDGSLGHTGDDSDPDSMPNPEAYQLKATPNEQVDAISITCKGGLWQSDLGTGQGMMGSWMYVTPAGQLVIRWRDETLLVLNRLPQDAKPQASFDCSKAASPVEKTICGSIQLASFDRSVAWSYKVARDDAKSAGNSMTPLTTSQRAWLSKRDACGTDSACLLSAMKQRLDALANDAQ</sequence>